<feature type="region of interest" description="Disordered" evidence="1">
    <location>
        <begin position="172"/>
        <end position="192"/>
    </location>
</feature>
<proteinExistence type="predicted"/>
<dbReference type="EMBL" id="BGZK01001634">
    <property type="protein sequence ID" value="GBP83701.1"/>
    <property type="molecule type" value="Genomic_DNA"/>
</dbReference>
<dbReference type="AlphaFoldDB" id="A0A4C1Z4H9"/>
<gene>
    <name evidence="2" type="ORF">EVAR_61635_1</name>
</gene>
<evidence type="ECO:0000313" key="3">
    <source>
        <dbReference type="Proteomes" id="UP000299102"/>
    </source>
</evidence>
<feature type="compositionally biased region" description="Polar residues" evidence="1">
    <location>
        <begin position="297"/>
        <end position="316"/>
    </location>
</feature>
<evidence type="ECO:0000313" key="2">
    <source>
        <dbReference type="EMBL" id="GBP83701.1"/>
    </source>
</evidence>
<organism evidence="2 3">
    <name type="scientific">Eumeta variegata</name>
    <name type="common">Bagworm moth</name>
    <name type="synonym">Eumeta japonica</name>
    <dbReference type="NCBI Taxonomy" id="151549"/>
    <lineage>
        <taxon>Eukaryota</taxon>
        <taxon>Metazoa</taxon>
        <taxon>Ecdysozoa</taxon>
        <taxon>Arthropoda</taxon>
        <taxon>Hexapoda</taxon>
        <taxon>Insecta</taxon>
        <taxon>Pterygota</taxon>
        <taxon>Neoptera</taxon>
        <taxon>Endopterygota</taxon>
        <taxon>Lepidoptera</taxon>
        <taxon>Glossata</taxon>
        <taxon>Ditrysia</taxon>
        <taxon>Tineoidea</taxon>
        <taxon>Psychidae</taxon>
        <taxon>Oiketicinae</taxon>
        <taxon>Eumeta</taxon>
    </lineage>
</organism>
<reference evidence="2 3" key="1">
    <citation type="journal article" date="2019" name="Commun. Biol.">
        <title>The bagworm genome reveals a unique fibroin gene that provides high tensile strength.</title>
        <authorList>
            <person name="Kono N."/>
            <person name="Nakamura H."/>
            <person name="Ohtoshi R."/>
            <person name="Tomita M."/>
            <person name="Numata K."/>
            <person name="Arakawa K."/>
        </authorList>
    </citation>
    <scope>NUCLEOTIDE SEQUENCE [LARGE SCALE GENOMIC DNA]</scope>
</reference>
<feature type="region of interest" description="Disordered" evidence="1">
    <location>
        <begin position="1"/>
        <end position="26"/>
    </location>
</feature>
<protein>
    <submittedName>
        <fullName evidence="2">Uncharacterized protein</fullName>
    </submittedName>
</protein>
<dbReference type="Proteomes" id="UP000299102">
    <property type="component" value="Unassembled WGS sequence"/>
</dbReference>
<sequence length="316" mass="35725">MGSGRFEKRFDKQTRLDGNKKTTDKEKMIDKLPHFECARNKKKILESSEQHKHSLPHFIIRVPSSKTTKDYGTNVLKYVRETGTEVEPAISLGNNKHILRGPDSSASRGARAPPAARAHRPPAVMAHLAHSNRLSDSDVFFVHTYNYYMQLLRVPSLTDFCTLFTRARARRGPLSTAASKQQPPAAYSDPSTSITRRRPFLFAPRARVEMSTVRHNELIYSTLSMLTRQYVSVVLTRRLDVRPPLLSRVKRTTSRFVRQFLNPLQLHHNAGFRADQSRSRSTCVSSRSLRSPIRAQGTASNHSTETTTVDRTSVGG</sequence>
<feature type="compositionally biased region" description="Low complexity" evidence="1">
    <location>
        <begin position="279"/>
        <end position="291"/>
    </location>
</feature>
<accession>A0A4C1Z4H9</accession>
<keyword evidence="3" id="KW-1185">Reference proteome</keyword>
<feature type="region of interest" description="Disordered" evidence="1">
    <location>
        <begin position="272"/>
        <end position="316"/>
    </location>
</feature>
<comment type="caution">
    <text evidence="2">The sequence shown here is derived from an EMBL/GenBank/DDBJ whole genome shotgun (WGS) entry which is preliminary data.</text>
</comment>
<name>A0A4C1Z4H9_EUMVA</name>
<feature type="region of interest" description="Disordered" evidence="1">
    <location>
        <begin position="95"/>
        <end position="121"/>
    </location>
</feature>
<feature type="compositionally biased region" description="Low complexity" evidence="1">
    <location>
        <begin position="101"/>
        <end position="116"/>
    </location>
</feature>
<evidence type="ECO:0000256" key="1">
    <source>
        <dbReference type="SAM" id="MobiDB-lite"/>
    </source>
</evidence>